<name>A0ABQ6CSV2_9HYPH</name>
<evidence type="ECO:0000313" key="1">
    <source>
        <dbReference type="EMBL" id="GLS22845.1"/>
    </source>
</evidence>
<dbReference type="EMBL" id="BSPC01000066">
    <property type="protein sequence ID" value="GLS22845.1"/>
    <property type="molecule type" value="Genomic_DNA"/>
</dbReference>
<comment type="caution">
    <text evidence="1">The sequence shown here is derived from an EMBL/GenBank/DDBJ whole genome shotgun (WGS) entry which is preliminary data.</text>
</comment>
<reference evidence="2" key="1">
    <citation type="journal article" date="2019" name="Int. J. Syst. Evol. Microbiol.">
        <title>The Global Catalogue of Microorganisms (GCM) 10K type strain sequencing project: providing services to taxonomists for standard genome sequencing and annotation.</title>
        <authorList>
            <consortium name="The Broad Institute Genomics Platform"/>
            <consortium name="The Broad Institute Genome Sequencing Center for Infectious Disease"/>
            <person name="Wu L."/>
            <person name="Ma J."/>
        </authorList>
    </citation>
    <scope>NUCLEOTIDE SEQUENCE [LARGE SCALE GENOMIC DNA]</scope>
    <source>
        <strain evidence="2">NBRC 101365</strain>
    </source>
</reference>
<evidence type="ECO:0000313" key="2">
    <source>
        <dbReference type="Proteomes" id="UP001156882"/>
    </source>
</evidence>
<accession>A0ABQ6CSV2</accession>
<keyword evidence="2" id="KW-1185">Reference proteome</keyword>
<gene>
    <name evidence="1" type="ORF">GCM10007874_58650</name>
</gene>
<sequence>MSSFEMTGSFLYRLELTDDGVKAGFHGSVHQGLVFSNKTAAQLVWDSIEKSLGVHTFPTEADGTGSRASFWLISIAK</sequence>
<dbReference type="Proteomes" id="UP001156882">
    <property type="component" value="Unassembled WGS sequence"/>
</dbReference>
<proteinExistence type="predicted"/>
<organism evidence="1 2">
    <name type="scientific">Labrys miyagiensis</name>
    <dbReference type="NCBI Taxonomy" id="346912"/>
    <lineage>
        <taxon>Bacteria</taxon>
        <taxon>Pseudomonadati</taxon>
        <taxon>Pseudomonadota</taxon>
        <taxon>Alphaproteobacteria</taxon>
        <taxon>Hyphomicrobiales</taxon>
        <taxon>Xanthobacteraceae</taxon>
        <taxon>Labrys</taxon>
    </lineage>
</organism>
<protein>
    <submittedName>
        <fullName evidence="1">Uncharacterized protein</fullName>
    </submittedName>
</protein>